<feature type="transmembrane region" description="Helical" evidence="1">
    <location>
        <begin position="7"/>
        <end position="26"/>
    </location>
</feature>
<organism evidence="2 3">
    <name type="scientific">Uabimicrobium amorphum</name>
    <dbReference type="NCBI Taxonomy" id="2596890"/>
    <lineage>
        <taxon>Bacteria</taxon>
        <taxon>Pseudomonadati</taxon>
        <taxon>Planctomycetota</taxon>
        <taxon>Candidatus Uabimicrobiia</taxon>
        <taxon>Candidatus Uabimicrobiales</taxon>
        <taxon>Candidatus Uabimicrobiaceae</taxon>
        <taxon>Candidatus Uabimicrobium</taxon>
    </lineage>
</organism>
<name>A0A5S9F7E8_UABAM</name>
<reference evidence="2 3" key="1">
    <citation type="submission" date="2019-08" db="EMBL/GenBank/DDBJ databases">
        <title>Complete genome sequence of Candidatus Uab amorphum.</title>
        <authorList>
            <person name="Shiratori T."/>
            <person name="Suzuki S."/>
            <person name="Kakizawa Y."/>
            <person name="Ishida K."/>
        </authorList>
    </citation>
    <scope>NUCLEOTIDE SEQUENCE [LARGE SCALE GENOMIC DNA]</scope>
    <source>
        <strain evidence="2 3">SRT547</strain>
    </source>
</reference>
<gene>
    <name evidence="2" type="ORF">UABAM_05986</name>
</gene>
<dbReference type="EMBL" id="AP019860">
    <property type="protein sequence ID" value="BBM87574.1"/>
    <property type="molecule type" value="Genomic_DNA"/>
</dbReference>
<keyword evidence="1" id="KW-0472">Membrane</keyword>
<feature type="transmembrane region" description="Helical" evidence="1">
    <location>
        <begin position="46"/>
        <end position="66"/>
    </location>
</feature>
<dbReference type="AlphaFoldDB" id="A0A5S9F7E8"/>
<keyword evidence="1" id="KW-0812">Transmembrane</keyword>
<dbReference type="RefSeq" id="WP_151971590.1">
    <property type="nucleotide sequence ID" value="NZ_AP019860.1"/>
</dbReference>
<proteinExistence type="predicted"/>
<accession>A0A5S9F7E8</accession>
<sequence>MSQKNQLVLTFVFGVIVGLLAWNIIVLSEPTPVMAQAAAGGTNGSANGYIAVTGAVSNAFSGLWIIKTNETDHSPSLALYIPEREGNRIKFTAARRIKHDFKIVRLNDRSQLSPNRVERELEKINKKNK</sequence>
<dbReference type="Proteomes" id="UP000326354">
    <property type="component" value="Chromosome"/>
</dbReference>
<evidence type="ECO:0000256" key="1">
    <source>
        <dbReference type="SAM" id="Phobius"/>
    </source>
</evidence>
<evidence type="ECO:0000313" key="2">
    <source>
        <dbReference type="EMBL" id="BBM87574.1"/>
    </source>
</evidence>
<keyword evidence="1" id="KW-1133">Transmembrane helix</keyword>
<evidence type="ECO:0000313" key="3">
    <source>
        <dbReference type="Proteomes" id="UP000326354"/>
    </source>
</evidence>
<keyword evidence="3" id="KW-1185">Reference proteome</keyword>
<protein>
    <submittedName>
        <fullName evidence="2">Uncharacterized protein</fullName>
    </submittedName>
</protein>
<dbReference type="KEGG" id="uam:UABAM_05986"/>